<comment type="subcellular location">
    <subcellularLocation>
        <location evidence="1">Membrane</location>
        <topology evidence="1">Single-pass membrane protein</topology>
    </subcellularLocation>
</comment>
<evidence type="ECO:0000313" key="9">
    <source>
        <dbReference type="EMBL" id="KAF2238541.1"/>
    </source>
</evidence>
<evidence type="ECO:0000256" key="5">
    <source>
        <dbReference type="ARBA" id="ARBA00023002"/>
    </source>
</evidence>
<dbReference type="GO" id="GO:0005737">
    <property type="term" value="C:cytoplasm"/>
    <property type="evidence" value="ECO:0007669"/>
    <property type="project" value="TreeGrafter"/>
</dbReference>
<proteinExistence type="predicted"/>
<keyword evidence="4 7" id="KW-1133">Transmembrane helix</keyword>
<dbReference type="PANTHER" id="PTHR10801">
    <property type="entry name" value="24-DEHYDROCHOLESTEROL REDUCTASE"/>
    <property type="match status" value="1"/>
</dbReference>
<gene>
    <name evidence="9" type="ORF">EV356DRAFT_517832</name>
</gene>
<name>A0A6A6HKQ0_VIRVR</name>
<dbReference type="Proteomes" id="UP000800092">
    <property type="component" value="Unassembled WGS sequence"/>
</dbReference>
<evidence type="ECO:0000256" key="3">
    <source>
        <dbReference type="ARBA" id="ARBA00022692"/>
    </source>
</evidence>
<keyword evidence="10" id="KW-1185">Reference proteome</keyword>
<dbReference type="Gene3D" id="3.30.465.10">
    <property type="match status" value="1"/>
</dbReference>
<dbReference type="GO" id="GO:0050614">
    <property type="term" value="F:Delta24-sterol reductase activity"/>
    <property type="evidence" value="ECO:0007669"/>
    <property type="project" value="UniProtKB-EC"/>
</dbReference>
<dbReference type="GO" id="GO:0008202">
    <property type="term" value="P:steroid metabolic process"/>
    <property type="evidence" value="ECO:0007669"/>
    <property type="project" value="TreeGrafter"/>
</dbReference>
<evidence type="ECO:0000313" key="10">
    <source>
        <dbReference type="Proteomes" id="UP000800092"/>
    </source>
</evidence>
<keyword evidence="6 7" id="KW-0472">Membrane</keyword>
<dbReference type="Pfam" id="PF01565">
    <property type="entry name" value="FAD_binding_4"/>
    <property type="match status" value="1"/>
</dbReference>
<dbReference type="InterPro" id="IPR040165">
    <property type="entry name" value="Diminuto-like"/>
</dbReference>
<evidence type="ECO:0000259" key="8">
    <source>
        <dbReference type="PROSITE" id="PS51387"/>
    </source>
</evidence>
<accession>A0A6A6HKQ0</accession>
<feature type="domain" description="FAD-binding PCMH-type" evidence="8">
    <location>
        <begin position="5"/>
        <end position="179"/>
    </location>
</feature>
<dbReference type="InterPro" id="IPR016166">
    <property type="entry name" value="FAD-bd_PCMH"/>
</dbReference>
<dbReference type="AlphaFoldDB" id="A0A6A6HKQ0"/>
<dbReference type="EMBL" id="ML991775">
    <property type="protein sequence ID" value="KAF2238541.1"/>
    <property type="molecule type" value="Genomic_DNA"/>
</dbReference>
<protein>
    <recommendedName>
        <fullName evidence="2">Delta(24)-sterol reductase</fullName>
        <ecNumber evidence="2">1.3.1.72</ecNumber>
    </recommendedName>
</protein>
<evidence type="ECO:0000256" key="2">
    <source>
        <dbReference type="ARBA" id="ARBA00012405"/>
    </source>
</evidence>
<keyword evidence="5" id="KW-0560">Oxidoreductase</keyword>
<evidence type="ECO:0000256" key="6">
    <source>
        <dbReference type="ARBA" id="ARBA00023136"/>
    </source>
</evidence>
<dbReference type="EC" id="1.3.1.72" evidence="2"/>
<feature type="transmembrane region" description="Helical" evidence="7">
    <location>
        <begin position="289"/>
        <end position="306"/>
    </location>
</feature>
<dbReference type="SUPFAM" id="SSF56176">
    <property type="entry name" value="FAD-binding/transporter-associated domain-like"/>
    <property type="match status" value="1"/>
</dbReference>
<dbReference type="PROSITE" id="PS51387">
    <property type="entry name" value="FAD_PCMH"/>
    <property type="match status" value="1"/>
</dbReference>
<dbReference type="GO" id="GO:0016020">
    <property type="term" value="C:membrane"/>
    <property type="evidence" value="ECO:0007669"/>
    <property type="project" value="UniProtKB-SubCell"/>
</dbReference>
<dbReference type="InterPro" id="IPR006094">
    <property type="entry name" value="Oxid_FAD_bind_N"/>
</dbReference>
<organism evidence="9 10">
    <name type="scientific">Viridothelium virens</name>
    <name type="common">Speckled blister lichen</name>
    <name type="synonym">Trypethelium virens</name>
    <dbReference type="NCBI Taxonomy" id="1048519"/>
    <lineage>
        <taxon>Eukaryota</taxon>
        <taxon>Fungi</taxon>
        <taxon>Dikarya</taxon>
        <taxon>Ascomycota</taxon>
        <taxon>Pezizomycotina</taxon>
        <taxon>Dothideomycetes</taxon>
        <taxon>Dothideomycetes incertae sedis</taxon>
        <taxon>Trypetheliales</taxon>
        <taxon>Trypetheliaceae</taxon>
        <taxon>Viridothelium</taxon>
    </lineage>
</organism>
<evidence type="ECO:0000256" key="1">
    <source>
        <dbReference type="ARBA" id="ARBA00004167"/>
    </source>
</evidence>
<dbReference type="InterPro" id="IPR016169">
    <property type="entry name" value="FAD-bd_PCMH_sub2"/>
</dbReference>
<evidence type="ECO:0000256" key="4">
    <source>
        <dbReference type="ARBA" id="ARBA00022989"/>
    </source>
</evidence>
<dbReference type="OrthoDB" id="415825at2759"/>
<dbReference type="GO" id="GO:0071949">
    <property type="term" value="F:FAD binding"/>
    <property type="evidence" value="ECO:0007669"/>
    <property type="project" value="InterPro"/>
</dbReference>
<dbReference type="PANTHER" id="PTHR10801:SF0">
    <property type="entry name" value="DELTA(24)-STEROL REDUCTASE"/>
    <property type="match status" value="1"/>
</dbReference>
<sequence>MSDSLATSSTELKNSHDARVNAIAAAVRGFHERGKDFRIYHGSTNSTRTADFRRDQIVDTSGLRNVFDVDAERKTILVEPNVPMDDLVDTSLRHGLVPPVVMEFPGITVGGGYAGTSGESSSFKYGLFERTVLWVEIVLANGDVVTASASEREDLWRGARSSFGTLGVTTLLEVQLIDAKPYVQLSYHPVFSATEAVKRIRAEVDNPSNDFIDGILFTKKSGVVMTGRLVDRTPPLGTKPQRFTRAADPWFYLHAQRMMSKSSKPSVDIIPVTDYLFRYDRGAFWTGKYAFLYFMVPFIFLMRWFLNTFMHTRVMYHALHQSGHADRYIVQDIGMPYKRAEEFVNYVDANFGLYPLWLCPVKLSPDSVLRPRACSQMTDKNMLNIGVWGPGPTDGQRFAEVNRKFERKILELNGLKCLYAKTYYTEEEFWEIYDRNSYESLRSKYHASLLPTIYDKVKPNHSTMKRSWVENRSHRIPDFVWRLWPVSGLYGVWKTIASQDYLLER</sequence>
<reference evidence="9" key="1">
    <citation type="journal article" date="2020" name="Stud. Mycol.">
        <title>101 Dothideomycetes genomes: a test case for predicting lifestyles and emergence of pathogens.</title>
        <authorList>
            <person name="Haridas S."/>
            <person name="Albert R."/>
            <person name="Binder M."/>
            <person name="Bloem J."/>
            <person name="Labutti K."/>
            <person name="Salamov A."/>
            <person name="Andreopoulos B."/>
            <person name="Baker S."/>
            <person name="Barry K."/>
            <person name="Bills G."/>
            <person name="Bluhm B."/>
            <person name="Cannon C."/>
            <person name="Castanera R."/>
            <person name="Culley D."/>
            <person name="Daum C."/>
            <person name="Ezra D."/>
            <person name="Gonzalez J."/>
            <person name="Henrissat B."/>
            <person name="Kuo A."/>
            <person name="Liang C."/>
            <person name="Lipzen A."/>
            <person name="Lutzoni F."/>
            <person name="Magnuson J."/>
            <person name="Mondo S."/>
            <person name="Nolan M."/>
            <person name="Ohm R."/>
            <person name="Pangilinan J."/>
            <person name="Park H.-J."/>
            <person name="Ramirez L."/>
            <person name="Alfaro M."/>
            <person name="Sun H."/>
            <person name="Tritt A."/>
            <person name="Yoshinaga Y."/>
            <person name="Zwiers L.-H."/>
            <person name="Turgeon B."/>
            <person name="Goodwin S."/>
            <person name="Spatafora J."/>
            <person name="Crous P."/>
            <person name="Grigoriev I."/>
        </authorList>
    </citation>
    <scope>NUCLEOTIDE SEQUENCE</scope>
    <source>
        <strain evidence="9">Tuck. ex Michener</strain>
    </source>
</reference>
<dbReference type="InterPro" id="IPR036318">
    <property type="entry name" value="FAD-bd_PCMH-like_sf"/>
</dbReference>
<dbReference type="GO" id="GO:0000246">
    <property type="term" value="F:Delta24(24-1) sterol reductase activity"/>
    <property type="evidence" value="ECO:0007669"/>
    <property type="project" value="TreeGrafter"/>
</dbReference>
<keyword evidence="3 7" id="KW-0812">Transmembrane</keyword>
<evidence type="ECO:0000256" key="7">
    <source>
        <dbReference type="SAM" id="Phobius"/>
    </source>
</evidence>